<feature type="domain" description="Carrier" evidence="6">
    <location>
        <begin position="3148"/>
        <end position="3223"/>
    </location>
</feature>
<dbReference type="SUPFAM" id="SSF52777">
    <property type="entry name" value="CoA-dependent acyltransferases"/>
    <property type="match status" value="8"/>
</dbReference>
<evidence type="ECO:0000256" key="5">
    <source>
        <dbReference type="ARBA" id="ARBA00022598"/>
    </source>
</evidence>
<dbReference type="InterPro" id="IPR036736">
    <property type="entry name" value="ACP-like_sf"/>
</dbReference>
<dbReference type="Gene3D" id="3.40.50.1820">
    <property type="entry name" value="alpha/beta hydrolase"/>
    <property type="match status" value="1"/>
</dbReference>
<dbReference type="KEGG" id="nfl:COO91_01369"/>
<dbReference type="Gene3D" id="3.30.300.30">
    <property type="match status" value="4"/>
</dbReference>
<dbReference type="PANTHER" id="PTHR45527">
    <property type="entry name" value="NONRIBOSOMAL PEPTIDE SYNTHETASE"/>
    <property type="match status" value="1"/>
</dbReference>
<dbReference type="InterPro" id="IPR001031">
    <property type="entry name" value="Thioesterase"/>
</dbReference>
<dbReference type="PANTHER" id="PTHR45527:SF1">
    <property type="entry name" value="FATTY ACID SYNTHASE"/>
    <property type="match status" value="1"/>
</dbReference>
<dbReference type="Pfam" id="PF00501">
    <property type="entry name" value="AMP-binding"/>
    <property type="match status" value="4"/>
</dbReference>
<dbReference type="InterPro" id="IPR025110">
    <property type="entry name" value="AMP-bd_C"/>
</dbReference>
<dbReference type="Pfam" id="PF00975">
    <property type="entry name" value="Thioesterase"/>
    <property type="match status" value="1"/>
</dbReference>
<accession>A0A2K8SJ64</accession>
<dbReference type="CDD" id="cd19531">
    <property type="entry name" value="LCL_NRPS-like"/>
    <property type="match status" value="4"/>
</dbReference>
<dbReference type="FunFam" id="3.40.50.12780:FF:000012">
    <property type="entry name" value="Non-ribosomal peptide synthetase"/>
    <property type="match status" value="4"/>
</dbReference>
<dbReference type="InterPro" id="IPR045851">
    <property type="entry name" value="AMP-bd_C_sf"/>
</dbReference>
<dbReference type="InterPro" id="IPR000873">
    <property type="entry name" value="AMP-dep_synth/lig_dom"/>
</dbReference>
<dbReference type="EMBL" id="CP024785">
    <property type="protein sequence ID" value="AUB35489.1"/>
    <property type="molecule type" value="Genomic_DNA"/>
</dbReference>
<evidence type="ECO:0000313" key="7">
    <source>
        <dbReference type="EMBL" id="AUB35489.1"/>
    </source>
</evidence>
<evidence type="ECO:0000256" key="2">
    <source>
        <dbReference type="ARBA" id="ARBA00006432"/>
    </source>
</evidence>
<dbReference type="InterPro" id="IPR020802">
    <property type="entry name" value="TesA-like"/>
</dbReference>
<evidence type="ECO:0000256" key="1">
    <source>
        <dbReference type="ARBA" id="ARBA00001957"/>
    </source>
</evidence>
<dbReference type="GO" id="GO:0044550">
    <property type="term" value="P:secondary metabolite biosynthetic process"/>
    <property type="evidence" value="ECO:0007669"/>
    <property type="project" value="UniProtKB-ARBA"/>
</dbReference>
<feature type="domain" description="Carrier" evidence="6">
    <location>
        <begin position="2087"/>
        <end position="2162"/>
    </location>
</feature>
<dbReference type="GO" id="GO:0016874">
    <property type="term" value="F:ligase activity"/>
    <property type="evidence" value="ECO:0007669"/>
    <property type="project" value="UniProtKB-KW"/>
</dbReference>
<dbReference type="GO" id="GO:0072330">
    <property type="term" value="P:monocarboxylic acid biosynthetic process"/>
    <property type="evidence" value="ECO:0007669"/>
    <property type="project" value="UniProtKB-ARBA"/>
</dbReference>
<sequence length="4579" mass="513136">MSDLQNRLNNLPVEKLKVVFEKLAKLKEQKQIASINDAINIPLIEPVKRDTQLPLSFAQQRLWFLNQLEPNSASHNIPGAARLQGQLSVPALEQSLQEIVCRHEALRTNFSIKDGQAIQIIHPPGDWQLTVVDWQHLPLGEQENHTQQLAIQEAERPFDLGSEPLLRVTLLVLSPQEHILLFCMHHIVSDGWSMGVFVQEIVTLYSAYCQGQPSPLTELSIQYADFAIWQRQWLQGQVLQSQLDYWQQQLAGAPALLELPTDRPRPAVQSFRGGQQSFTLAPDLTSALNQLSRQQGVTLFMTLLAAFDTLLYRYTGQADILVGSPIANRNHSEIEGLIGFFVNTLVLRTDMSGDPSFGELLTRVREMTLAAYAHQDLPFELLVEALQPERNLSHTPLFQVAFVLQNAPMPQIDMPGLTLSSWTADNQTAKFDLTLTLESTSDGLVGAWEYNTDLFDTATISRMSGHFQTLLAGIVAHPEQPISQLPLLTASEQQQLLFGWNDTQTEYQKHQCIHQLFEEQVERTPDAVAVVFADQHLTYRELNARANQLAHYLKNLGVDANQLVGLCVERSLEMVVGLLGILKADGAYVPLDPDYPQERLSFMLEDTQIQVLLTQQQLVKKLPPHQAQVVCLDTDWQIIHQQNQHNLNSTATADNLAYVIYTSGSTGKPKGVPVPHQAVNRLVLNTNYVQLAPDDRVAQAANAAFDATTFEIWGPLLHGARTVIIPSDVVLVPSEFAAQLHSQEISILFLTTALFNQLAQFVPKAFSGLRYLLFGGEAVDPKWVQEVLSKGAPQRLLHVYGPTESTTFSSWYLVEELPTAATTIPIGHPLSNTQIYLLNQHQKLVPIGVPGELHIGGDGLAQGYLHRPELTQEKFIPNPFSDRPDARLYKTGDLARYLADGNIEYLGRIDHQVKIRGFRIELAEIETVLSLHEAVLQTVVIAREDIPGNKRLVAYLVTHPEQTPTIAQLRQYLKEKLPEYMIPGAFVFLDTLPLTPNGKVDCRSLPAPESRPELEVSFVAPRTPIEQMLADIWADVLGVKQVGIDDNFFTLGGHSLLATQLISRVRNIFQVELPLRSLFEATTIASLSQYIQQWQQQLQQLAPPLEPVARVGELPLSYAQQRLWFFNQLEPSNAAYNMPGAMRLQGQLNVAALAQSLQEVVRRHEALRTNFTSLDGQAIQIIHPPGDWQLTILDWQHLSLSEQEHQTQQLATKEAQRPFDLATEPLLWVTLLVLSPQEHILMFCMHHIVSDGWSMGVFVQEIVTLYSAYCQGQPSPLPELSIQYADFAIWQRQWLQGQVLQSQLDYWQTQLAGAPALLELPTDRPRPAVQSFRGGQQSFTLAPDLTSALNQLSRQQGVTLFMTLLAGFDTLLYRYTGQADILVGSPIANRNHSEIEGLIGFFVNTLVLRTDLSGDPSFEELLTRVREMTLAAYAHQDLPFELLVEALQPERNLSHTPLFQVMFALQNAPMSEMVLPGLTLSPLATENSTVAFDLTLSVEETAEGLVGSWEYNSDLFDAPIITRMMGHFQTLLAAIVADPQQPISQLPLLTASEQQQLLFEWNDTHTEYPQHQCIHQLFEAQVERTPDAVAVVFEDQQLTYRELNNRANQLAHYLRTLGVYEEVLVGLCLERSLEQLVSILAILKAGGAYLPLDPTYPQQRLSYLLADAQVQIVLTQQSLLVILPNNLEQVICWDTDAQQIAQQAVTTLNNLTAPENVAVVFYTSGSTGIPKGVVMTHQGLVNYGLAALSTLELNDSDRFLQLASSSFDVFLEEILPTLLAGAVVVLPHEPNAIAATQLHQLISQQQVTVMELTTAHWHEWVSQLVSFATSPPSSLRLVLVGGETILPEHLHSWQQFHLPLIHVYGLTETTITSTMYQLPPDISIPPSGYKLSIGRPLPNTTVYLLDEQLQPVPVGVPGEVYIGGTGLSRGYLHRPQLTAERFIPNPWGSLPGERLYKTGDVGRYLADGNIEFLGRRDQQVKLRGFRIELAEVEAVLSQHPSVQQTVVFVQEDIPDNKRLVAYVVTVNDSQLSTVQLRQYLKEKLPEYMIPGAFVFLDTLPLTPNGKVDRRSLPAPESRPELEVSFVAPRTPIEQMLADIWADVLGVEQVGIDDNFFTLGGHSLLATQLISRVRNIFQVELPLRSLFEATTIASLSQYIQQWQQQLQQLAPPLEPVARVGELPLSYAQQRLWFFNQLEPSNAAYNMPGAMRLQGQLNVAALAQSLQEIVRRHEALRTNFTSLDGQAIQIIHPPGDWQLTVLDWQHLPLGEQEHQTQQLATKEAQRPFDLATEPLLWVTLLVLSPQEHILLFCMHHIVSDGWSMGVFVQEIVTLYSAYCQGQPSPLTELSIQYADFAIWQRQWLQGQVLQSQLDYWQQQLAGAPALLELPTDRPRPAVQSFRGGQQSFTLAPDLTSALNQLSRQQGVTLFMTLLAAFDTLLYRYTGQADILVGSPIANRNHSEIEGLIGFFVNTLVLRTDMSGDPSFGELLTRVREMTLAAYAHQDLPFELLVEALQPERNLSHTPLFQVMFVLDNTPMSEMALPGLTLSPLAIENFTAAFDLTLSVEQTADGLLGSWHYNSDLFDAATINRMTGHLQTLLAGIVAHPEQPISQIPLLTASEQQQLLLEWNDTHTEYPQHQCIHQLFEEQVERTPDAVAVVFEDQQLTYRELNARANQLAHYLRTLGVKPEVLVAICVERSLEMVVGLLGILKAGGAYIPLDPDYPTERLSFMLSDAQVQVLLTQQRLVEKLPQHQAQVICLDTNWQVISQLSQENPISVVTSENLAYVIYTSGSTGTPKGAMNTHCGISNRLLWMQNNYQLTPADRVLQKTPFSFDVSVWEFFWPLFNGARLIMAQPGGHKDNNYLVNLIVQQQVTILHFVPSMLQVFLQEPNLETCSCLRQVICSGEALPFKLQESFFTNLDAELHNLYGPTEAAIDVTSWTCQRDYNQQIVAIGRPIANTFIYILDSCMQPVPIGVPGELHIGGVGLARGYLNRPELTQEKFIANPFSNDPDARLYKTGDLARYLADGNIEYLGRIDHQVKIRGFRIELGEIETVLSQHEAVLQTVVIAREDVPGNKRLVAYLVTHPEQTPTIAQLRQFLKEKLPEYMIPSAFVFLETLPLTPNGKVDRRSLPAPESRSELEVSFIAPRTPTEQMLADIWTDVLGVEQVGIDDNFFTLGGHSLLATQLISRVRSIFKVELPLRSLFEATTIASLSQYIQQWQQQLQQLAPPLLSVKRDTQLPLSFAQQRLWFFNQLEPSNAAYNMPGAVRLQGQLNVAALEQSLQEIIRRHEALRTNFTNLDGQAIQIIHPPGDWQLTILDWQHLSLSEQEHQTQQLATNEAKQPFDLATEPLLRVTLLVLSPQEHILMFCMHHIVSDGWSMGVFVQEIVTLYSAYCQGQPSPLTELSIQYADFAMWQRQWLQGQVLQSQLDYWQTQLASAPALLELPTDRPRPAVQSGRGGQQSFTLAPELSAAINHLSRQQGVTLFMTLLAAFDTLLYRYTGQADILVGSPIANRNYSEIEGLIGFFVNTLVLRTDMSGNPSFGELLTRVREMTLAAYAHQDLPFELLVEVLQPERNLSHTPVFQVMFALQNAPISEMELPDLTLSPLAIENSTAAFDLTLSVEETAEGLVGSWEYNSDLFDAATITRMMGHFQTLLAAIVADPQQPIFQIPLLTASERQQLLFEWNDTHTEYPQHQCIHQLFESQVERTPDAVAVVFADQQLTYRELNARANQLAHYLRTLGVHEEVLVGLCLERSLEQLVSILAILKAGGAYLPLDPTYPQQRLSYLLADAQVQIVLTQQSLLVILPNDLEQVICWDTDAQQIAQQAVTTLDNLAAPENVAAVFYTSGSTGAPKGVVMTHQGLVNYGLAALSTLELNDSDRFLQLASSSFDVFLEEILPTLLAGAVVVLPHEPNAIAATQLHQLISQQQVTVMELTTAHWHEWVSQLVSFATSPPSSLRLVLVGGETILPQHLHSWQQFHLPLIHVYGLTETTITSTMYQLPSDSSMTALRYRLPIGRPLANTCVYLLDEQLQPVPVGVPGEVYIGGAGLSRGYLHRPQLTAERFIPNPWGSLPGERLYKTGDVGRYLADGNIEFLGRRDQQVKLRGFRIELAEVEAVLSQHPSVQQTVVFVREDIPDDKRLVAYVVTVNDSQLSTVQLRQYLKEKLPEYMIPGAFLFLETLPLTPNGKVDRRNLPAPDISNLAVDTSFVPPLDIVEQQLAEIWAEVLNIYPVGVKNNFFEIGGHSLLAVQLMAKVEQRFDRNLPLAMLFQYSTIEQMATILRQSMDAFSWSPLVPIKSSGFKQPFFCIPGVGGNPIYLYNLAHHLDRDRPFYALQSLGLDGESKPQTRVEDIASYYIQAIQSIQPQGPYFLGGHSFGAVVAYEMACQLHKLGYKVALLAILDADAPDMEINQQNVDFDIDDADWLYDIGSILEELYEKSLELSYEILKSLTPEAQLHYLQERMQAVNLLPPDIGIKQLRGLVQVYKAHTQIVYQPKEVYPSQITCFISSEMPDKSSEISEGLEDLRLGWDKFSAKFLDIHIVPGSHLTMMSEPHVRILAERLRTCIQQAQKVD</sequence>
<dbReference type="Gene3D" id="3.40.50.980">
    <property type="match status" value="8"/>
</dbReference>
<feature type="domain" description="Carrier" evidence="6">
    <location>
        <begin position="1020"/>
        <end position="1095"/>
    </location>
</feature>
<dbReference type="SMART" id="SM00823">
    <property type="entry name" value="PKS_PP"/>
    <property type="match status" value="4"/>
</dbReference>
<dbReference type="Gene3D" id="3.30.559.30">
    <property type="entry name" value="Nonribosomal peptide synthetase, condensation domain"/>
    <property type="match status" value="4"/>
</dbReference>
<keyword evidence="8" id="KW-1185">Reference proteome</keyword>
<evidence type="ECO:0000259" key="6">
    <source>
        <dbReference type="PROSITE" id="PS50075"/>
    </source>
</evidence>
<dbReference type="FunFam" id="3.40.50.980:FF:000002">
    <property type="entry name" value="Enterobactin synthetase component F"/>
    <property type="match status" value="1"/>
</dbReference>
<proteinExistence type="inferred from homology"/>
<dbReference type="OrthoDB" id="9757538at2"/>
<dbReference type="FunFam" id="3.30.559.30:FF:000001">
    <property type="entry name" value="Non-ribosomal peptide synthetase"/>
    <property type="match status" value="4"/>
</dbReference>
<dbReference type="CDD" id="cd17646">
    <property type="entry name" value="A_NRPS_AB3403-like"/>
    <property type="match status" value="1"/>
</dbReference>
<protein>
    <submittedName>
        <fullName evidence="7">Non-ribosomal peptide synthetase component F</fullName>
    </submittedName>
</protein>
<dbReference type="InterPro" id="IPR006162">
    <property type="entry name" value="Ppantetheine_attach_site"/>
</dbReference>
<organism evidence="7 8">
    <name type="scientific">Nostoc flagelliforme CCNUN1</name>
    <dbReference type="NCBI Taxonomy" id="2038116"/>
    <lineage>
        <taxon>Bacteria</taxon>
        <taxon>Bacillati</taxon>
        <taxon>Cyanobacteriota</taxon>
        <taxon>Cyanophyceae</taxon>
        <taxon>Nostocales</taxon>
        <taxon>Nostocaceae</taxon>
        <taxon>Nostoc</taxon>
    </lineage>
</organism>
<dbReference type="SUPFAM" id="SSF53474">
    <property type="entry name" value="alpha/beta-Hydrolases"/>
    <property type="match status" value="1"/>
</dbReference>
<dbReference type="CDD" id="cd12117">
    <property type="entry name" value="A_NRPS_Srf_like"/>
    <property type="match status" value="1"/>
</dbReference>
<dbReference type="InterPro" id="IPR020806">
    <property type="entry name" value="PKS_PP-bd"/>
</dbReference>
<gene>
    <name evidence="7" type="ORF">COO91_01369</name>
</gene>
<comment type="similarity">
    <text evidence="2">Belongs to the ATP-dependent AMP-binding enzyme family.</text>
</comment>
<dbReference type="RefSeq" id="WP_100897689.1">
    <property type="nucleotide sequence ID" value="NZ_CAWNNC010000001.1"/>
</dbReference>
<dbReference type="GO" id="GO:0005829">
    <property type="term" value="C:cytosol"/>
    <property type="evidence" value="ECO:0007669"/>
    <property type="project" value="TreeGrafter"/>
</dbReference>
<dbReference type="NCBIfam" id="NF003417">
    <property type="entry name" value="PRK04813.1"/>
    <property type="match status" value="4"/>
</dbReference>
<dbReference type="NCBIfam" id="NF004282">
    <property type="entry name" value="PRK05691.1"/>
    <property type="match status" value="4"/>
</dbReference>
<dbReference type="SMART" id="SM00824">
    <property type="entry name" value="PKS_TE"/>
    <property type="match status" value="1"/>
</dbReference>
<dbReference type="Pfam" id="PF00550">
    <property type="entry name" value="PP-binding"/>
    <property type="match status" value="4"/>
</dbReference>
<dbReference type="Gene3D" id="1.10.1200.10">
    <property type="entry name" value="ACP-like"/>
    <property type="match status" value="4"/>
</dbReference>
<dbReference type="FunFam" id="3.40.50.980:FF:000001">
    <property type="entry name" value="Non-ribosomal peptide synthetase"/>
    <property type="match status" value="4"/>
</dbReference>
<keyword evidence="5" id="KW-0436">Ligase</keyword>
<comment type="cofactor">
    <cofactor evidence="1">
        <name>pantetheine 4'-phosphate</name>
        <dbReference type="ChEBI" id="CHEBI:47942"/>
    </cofactor>
</comment>
<dbReference type="FunFam" id="1.10.1200.10:FF:000005">
    <property type="entry name" value="Nonribosomal peptide synthetase 1"/>
    <property type="match status" value="3"/>
</dbReference>
<dbReference type="GO" id="GO:0008610">
    <property type="term" value="P:lipid biosynthetic process"/>
    <property type="evidence" value="ECO:0007669"/>
    <property type="project" value="UniProtKB-ARBA"/>
</dbReference>
<dbReference type="InterPro" id="IPR023213">
    <property type="entry name" value="CAT-like_dom_sf"/>
</dbReference>
<dbReference type="Pfam" id="PF00668">
    <property type="entry name" value="Condensation"/>
    <property type="match status" value="4"/>
</dbReference>
<dbReference type="PROSITE" id="PS50075">
    <property type="entry name" value="CARRIER"/>
    <property type="match status" value="4"/>
</dbReference>
<dbReference type="Pfam" id="PF13193">
    <property type="entry name" value="AMP-binding_C"/>
    <property type="match status" value="4"/>
</dbReference>
<evidence type="ECO:0000256" key="3">
    <source>
        <dbReference type="ARBA" id="ARBA00022450"/>
    </source>
</evidence>
<keyword evidence="3" id="KW-0596">Phosphopantetheine</keyword>
<keyword evidence="4" id="KW-0597">Phosphoprotein</keyword>
<feature type="domain" description="Carrier" evidence="6">
    <location>
        <begin position="4216"/>
        <end position="4291"/>
    </location>
</feature>
<dbReference type="PROSITE" id="PS00455">
    <property type="entry name" value="AMP_BINDING"/>
    <property type="match status" value="4"/>
</dbReference>
<evidence type="ECO:0000256" key="4">
    <source>
        <dbReference type="ARBA" id="ARBA00022553"/>
    </source>
</evidence>
<dbReference type="InterPro" id="IPR001242">
    <property type="entry name" value="Condensation_dom"/>
</dbReference>
<dbReference type="NCBIfam" id="TIGR01733">
    <property type="entry name" value="AA-adenyl-dom"/>
    <property type="match status" value="4"/>
</dbReference>
<dbReference type="FunFam" id="3.30.300.30:FF:000010">
    <property type="entry name" value="Enterobactin synthetase component F"/>
    <property type="match status" value="4"/>
</dbReference>
<evidence type="ECO:0000313" key="8">
    <source>
        <dbReference type="Proteomes" id="UP000232003"/>
    </source>
</evidence>
<dbReference type="FunFam" id="3.30.559.10:FF:000012">
    <property type="entry name" value="Non-ribosomal peptide synthetase"/>
    <property type="match status" value="4"/>
</dbReference>
<dbReference type="InterPro" id="IPR010071">
    <property type="entry name" value="AA_adenyl_dom"/>
</dbReference>
<dbReference type="Gene3D" id="3.30.559.10">
    <property type="entry name" value="Chloramphenicol acetyltransferase-like domain"/>
    <property type="match status" value="4"/>
</dbReference>
<dbReference type="InterPro" id="IPR009081">
    <property type="entry name" value="PP-bd_ACP"/>
</dbReference>
<dbReference type="GO" id="GO:0031177">
    <property type="term" value="F:phosphopantetheine binding"/>
    <property type="evidence" value="ECO:0007669"/>
    <property type="project" value="InterPro"/>
</dbReference>
<dbReference type="Gene3D" id="2.30.38.10">
    <property type="entry name" value="Luciferase, Domain 3"/>
    <property type="match status" value="4"/>
</dbReference>
<dbReference type="SUPFAM" id="SSF47336">
    <property type="entry name" value="ACP-like"/>
    <property type="match status" value="4"/>
</dbReference>
<dbReference type="InterPro" id="IPR029058">
    <property type="entry name" value="AB_hydrolase_fold"/>
</dbReference>
<dbReference type="GO" id="GO:0043041">
    <property type="term" value="P:amino acid activation for nonribosomal peptide biosynthetic process"/>
    <property type="evidence" value="ECO:0007669"/>
    <property type="project" value="TreeGrafter"/>
</dbReference>
<dbReference type="FunFam" id="1.10.1200.10:FF:000016">
    <property type="entry name" value="Non-ribosomal peptide synthase"/>
    <property type="match status" value="1"/>
</dbReference>
<dbReference type="InterPro" id="IPR020845">
    <property type="entry name" value="AMP-binding_CS"/>
</dbReference>
<reference evidence="7 8" key="1">
    <citation type="submission" date="2017-11" db="EMBL/GenBank/DDBJ databases">
        <title>Complete genome of a free-living desiccation-tolerant cyanobacterium and its photosynthetic adaptation to extreme terrestrial habitat.</title>
        <authorList>
            <person name="Shang J."/>
        </authorList>
    </citation>
    <scope>NUCLEOTIDE SEQUENCE [LARGE SCALE GENOMIC DNA]</scope>
    <source>
        <strain evidence="7 8">CCNUN1</strain>
    </source>
</reference>
<dbReference type="Proteomes" id="UP000232003">
    <property type="component" value="Chromosome"/>
</dbReference>
<name>A0A2K8SJ64_9NOSO</name>
<dbReference type="FunFam" id="2.30.38.10:FF:000001">
    <property type="entry name" value="Non-ribosomal peptide synthetase PvdI"/>
    <property type="match status" value="4"/>
</dbReference>
<dbReference type="PROSITE" id="PS00012">
    <property type="entry name" value="PHOSPHOPANTETHEINE"/>
    <property type="match status" value="3"/>
</dbReference>
<dbReference type="SUPFAM" id="SSF56801">
    <property type="entry name" value="Acetyl-CoA synthetase-like"/>
    <property type="match status" value="4"/>
</dbReference>